<dbReference type="EMBL" id="LC490351">
    <property type="protein sequence ID" value="BBL86531.1"/>
    <property type="molecule type" value="Genomic_DNA"/>
</dbReference>
<gene>
    <name evidence="3" type="primary">MYN1_Chr_707</name>
    <name evidence="1" type="ORF">PCKR_782</name>
    <name evidence="2" type="ORF">PFK_782</name>
    <name evidence="3" type="ORF">PMYN1_Chma726</name>
</gene>
<keyword evidence="4" id="KW-1185">Reference proteome</keyword>
<dbReference type="PANTHER" id="PTHR36897">
    <property type="entry name" value="OS10G0351100-LIKE PROTEIN"/>
    <property type="match status" value="1"/>
</dbReference>
<keyword evidence="1" id="KW-0934">Plastid</keyword>
<geneLocation type="plastid" evidence="1"/>
<dbReference type="EMBL" id="KY124271">
    <property type="protein sequence ID" value="AQX45313.1"/>
    <property type="molecule type" value="Genomic_DNA"/>
</dbReference>
<proteinExistence type="predicted"/>
<evidence type="ECO:0000313" key="2">
    <source>
        <dbReference type="EMBL" id="AQX45313.1"/>
    </source>
</evidence>
<dbReference type="PANTHER" id="PTHR36897:SF2">
    <property type="entry name" value="OS10G0350800 PROTEIN"/>
    <property type="match status" value="1"/>
</dbReference>
<organism evidence="1">
    <name type="scientific">Paulinella micropora</name>
    <dbReference type="NCBI Taxonomy" id="1928728"/>
    <lineage>
        <taxon>Eukaryota</taxon>
        <taxon>Sar</taxon>
        <taxon>Rhizaria</taxon>
        <taxon>Cercozoa</taxon>
        <taxon>Imbricatea</taxon>
        <taxon>Silicofilosea</taxon>
        <taxon>Euglyphida</taxon>
        <taxon>Paulinellidae</taxon>
        <taxon>Paulinella</taxon>
    </lineage>
</organism>
<evidence type="ECO:0000313" key="4">
    <source>
        <dbReference type="Proteomes" id="UP000503178"/>
    </source>
</evidence>
<reference evidence="1" key="1">
    <citation type="journal article" date="2017" name="Protist">
        <title>Diversity of the Photosynthetic Paulinella Species, with the Description of Paulinella micropora sp. nov. and the Chromatophore Genome Sequence for strain KR01.</title>
        <authorList>
            <person name="Lhee D."/>
            <person name="Yang E.C."/>
            <person name="Kim J.I."/>
            <person name="Nakayama T."/>
            <person name="Zuccarello G."/>
            <person name="Andersen R.A."/>
            <person name="Yoon H.S."/>
        </authorList>
    </citation>
    <scope>NUCLEOTIDE SEQUENCE</scope>
    <source>
        <strain evidence="2">FK01</strain>
        <strain evidence="1">KR01</strain>
    </source>
</reference>
<dbReference type="EMBL" id="KX897545">
    <property type="protein sequence ID" value="APP88546.1"/>
    <property type="molecule type" value="Genomic_DNA"/>
</dbReference>
<protein>
    <submittedName>
        <fullName evidence="1">Uncharacterized protein</fullName>
    </submittedName>
</protein>
<evidence type="ECO:0000313" key="1">
    <source>
        <dbReference type="EMBL" id="APP88546.1"/>
    </source>
</evidence>
<evidence type="ECO:0000313" key="3">
    <source>
        <dbReference type="EMBL" id="BBL86531.1"/>
    </source>
</evidence>
<name>A0A1L5YCW9_9EUKA</name>
<accession>A0A1L5YCW9</accession>
<dbReference type="Proteomes" id="UP000503178">
    <property type="component" value="Chromatophore Pltd"/>
</dbReference>
<dbReference type="AlphaFoldDB" id="A0A1L5YCW9"/>
<reference evidence="3 4" key="2">
    <citation type="submission" date="2019-06" db="EMBL/GenBank/DDBJ databases">
        <title>A hidden player of endosymbiotic evolution: DNA virus triggered massive gene transfer.</title>
        <authorList>
            <person name="Matsuo M."/>
            <person name="Katahata A."/>
            <person name="Tachikawa M."/>
            <person name="Minakuchi Y."/>
            <person name="Noguchi H."/>
            <person name="Toyoda A."/>
            <person name="Fujiyama A."/>
            <person name="Suzuki Y."/>
            <person name="Satoh S."/>
            <person name="Nakayama T."/>
            <person name="Kamikawa R."/>
            <person name="Nomura M."/>
            <person name="Inagaki Y."/>
            <person name="Ishida K."/>
            <person name="Obokata J."/>
        </authorList>
    </citation>
    <scope>NUCLEOTIDE SEQUENCE [LARGE SCALE GENOMIC DNA]</scope>
    <source>
        <strain evidence="3 4">MYN1</strain>
    </source>
</reference>
<sequence length="166" mass="19009">MLTLPEIEQYAASYGLVLRLQVKYYLNLWTFRIIIARPTENEAATLLGQMQGWAYGTRQGLQLDTLRVQGEYTGGVSTLLWAATFAWAIRHTPCRSARLLAINDETRQHMKLVRYFTRLGFQGKRTLQGNPIDLPLRLIWGGSGLIMEGDCNLGLRHCTHWLMNKK</sequence>